<evidence type="ECO:0000313" key="2">
    <source>
        <dbReference type="EMBL" id="XCG46652.1"/>
    </source>
</evidence>
<dbReference type="SUPFAM" id="SSF55811">
    <property type="entry name" value="Nudix"/>
    <property type="match status" value="1"/>
</dbReference>
<dbReference type="InterPro" id="IPR015797">
    <property type="entry name" value="NUDIX_hydrolase-like_dom_sf"/>
</dbReference>
<dbReference type="Gene3D" id="3.90.79.10">
    <property type="entry name" value="Nucleoside Triphosphate Pyrophosphohydrolase"/>
    <property type="match status" value="1"/>
</dbReference>
<proteinExistence type="predicted"/>
<protein>
    <submittedName>
        <fullName evidence="2">NUDIX domain-containing protein</fullName>
    </submittedName>
</protein>
<accession>A0AAU8CJZ4</accession>
<dbReference type="RefSeq" id="WP_353640780.1">
    <property type="nucleotide sequence ID" value="NZ_CP159253.1"/>
</dbReference>
<evidence type="ECO:0000259" key="1">
    <source>
        <dbReference type="PROSITE" id="PS51462"/>
    </source>
</evidence>
<organism evidence="2">
    <name type="scientific">Mesorhizobium sp. WSM2240</name>
    <dbReference type="NCBI Taxonomy" id="3228851"/>
    <lineage>
        <taxon>Bacteria</taxon>
        <taxon>Pseudomonadati</taxon>
        <taxon>Pseudomonadota</taxon>
        <taxon>Alphaproteobacteria</taxon>
        <taxon>Hyphomicrobiales</taxon>
        <taxon>Phyllobacteriaceae</taxon>
        <taxon>Mesorhizobium</taxon>
    </lineage>
</organism>
<sequence length="145" mass="16164">MDHPIAHTADGRPVYDNTPTVVCVLAKHRRGLITVRRSNNPGRGKLGLPGGFHMRGESWQEAGCRELKEETGYIIQPNLLTLLHMTTDEYGHNLVIARYWGDVSELPTHEVDPEEVQEVVFLQGSDVLTAEWAFPRHAAAAESVI</sequence>
<dbReference type="PANTHER" id="PTHR43736:SF1">
    <property type="entry name" value="DIHYDRONEOPTERIN TRIPHOSPHATE DIPHOSPHATASE"/>
    <property type="match status" value="1"/>
</dbReference>
<dbReference type="EMBL" id="CP159253">
    <property type="protein sequence ID" value="XCG46652.1"/>
    <property type="molecule type" value="Genomic_DNA"/>
</dbReference>
<dbReference type="InterPro" id="IPR000086">
    <property type="entry name" value="NUDIX_hydrolase_dom"/>
</dbReference>
<dbReference type="PROSITE" id="PS51462">
    <property type="entry name" value="NUDIX"/>
    <property type="match status" value="1"/>
</dbReference>
<dbReference type="GO" id="GO:0003824">
    <property type="term" value="F:catalytic activity"/>
    <property type="evidence" value="ECO:0007669"/>
    <property type="project" value="UniProtKB-ARBA"/>
</dbReference>
<reference evidence="2" key="1">
    <citation type="submission" date="2024-06" db="EMBL/GenBank/DDBJ databases">
        <title>Mesorhizobium karijinii sp. nov., a symbiont of the iconic Swainsona formosa from arid Australia.</title>
        <authorList>
            <person name="Hill Y.J."/>
            <person name="Watkin E.L.J."/>
            <person name="O'Hara G.W."/>
            <person name="Terpolilli J."/>
            <person name="Tye M.L."/>
            <person name="Kohlmeier M.G."/>
        </authorList>
    </citation>
    <scope>NUCLEOTIDE SEQUENCE</scope>
    <source>
        <strain evidence="2">WSM2240</strain>
    </source>
</reference>
<dbReference type="Pfam" id="PF00293">
    <property type="entry name" value="NUDIX"/>
    <property type="match status" value="1"/>
</dbReference>
<dbReference type="PANTHER" id="PTHR43736">
    <property type="entry name" value="ADP-RIBOSE PYROPHOSPHATASE"/>
    <property type="match status" value="1"/>
</dbReference>
<name>A0AAU8CJZ4_9HYPH</name>
<gene>
    <name evidence="2" type="ORF">ABVK50_15135</name>
</gene>
<dbReference type="AlphaFoldDB" id="A0AAU8CJZ4"/>
<feature type="domain" description="Nudix hydrolase" evidence="1">
    <location>
        <begin position="16"/>
        <end position="144"/>
    </location>
</feature>